<dbReference type="PANTHER" id="PTHR46730">
    <property type="entry name" value="POLYCYSTIN-1"/>
    <property type="match status" value="1"/>
</dbReference>
<feature type="compositionally biased region" description="Basic and acidic residues" evidence="6">
    <location>
        <begin position="1424"/>
        <end position="1438"/>
    </location>
</feature>
<evidence type="ECO:0000313" key="9">
    <source>
        <dbReference type="EMBL" id="KAK3256768.1"/>
    </source>
</evidence>
<keyword evidence="5 7" id="KW-0472">Membrane</keyword>
<feature type="region of interest" description="Disordered" evidence="6">
    <location>
        <begin position="1200"/>
        <end position="1324"/>
    </location>
</feature>
<dbReference type="GO" id="GO:0006816">
    <property type="term" value="P:calcium ion transport"/>
    <property type="evidence" value="ECO:0007669"/>
    <property type="project" value="TreeGrafter"/>
</dbReference>
<proteinExistence type="predicted"/>
<dbReference type="Proteomes" id="UP001190700">
    <property type="component" value="Unassembled WGS sequence"/>
</dbReference>
<dbReference type="Pfam" id="PF02010">
    <property type="entry name" value="REJ"/>
    <property type="match status" value="1"/>
</dbReference>
<sequence length="1516" mass="157895">MSASADTEPEFVQITSIQAASVALNITTAWSFAGLAAGASPQDFTELATVSPSSMFAQDPILSPYIVETVASECTYTRAPPSPRPPAPVATCPGGSAAQPARAGFECGTCPEGYRSQGPSCVVCSLEVRISSSTAVEGVMRHSARNEVLGQLIGLDSPRCSHTQGTRFAWHMRRSDGTPVALDDATHNANTLKLNLPKGSLAVGTAYRATLSAALTGNSEVQAVATLMFFVRGEPLRVIVTGGGAEMGSPGLLRLDATASYDPNDGGGAHAFMFSWQCSQGTRGEGPCRDAQGAPLPAEISAEAAAPLRGGEAGGAATVPGLCVSSHPGDGGSTNCAIVATTLQGGPEGVLYSFTCVASKGDLSARVEAITAVVYAGYTSPSIAVTPLDPARALPDADTLLLGEVAFGEDSAADSQWMRWEVHPESPLDLEAVALTPLTQASLVVQKGTLSPGATYRFTLRAGDAGGAGACTMMVRVNQAPWHVALGGAALEVRPSDAAGGRLGAKEEALRRGPDGAALGVALEDHFTCELCGWTDDPDDLPLTYQVSYQVEGRAGAGRVVVDYTPSSVLTFVVPEAGLEDRGRGVVVRVSIRDRLGASNSSSVTVRVTSPELESPEAEARYIDALLERSATSAGNGNAEGALVVVDGVALMLNSGSAGNGPPARRLASLPGGAGVNAGQTLSDRRAQRERAADLMGQVLDAYTITESSLEQLSLSAATLLRAPREVSDRASSSMLSVLGALVDASLDGDDRPDLREDAAASICDGLSNLTLVQANASAQPAASLRVLERLAESLAQPLVAGQQAVQVSSEALSASVQVRSASGLLEGVLSAAALLPVPGRNGSLSTATLALPASVAPVLEGVTADGTVRAQLTTSRSDPHAATAVGAGDSATGAAAVTDAALGSDPVVSITLREPRSGESWRCVWWDAEAERYSTEGCAALPNPAPPDARLFWALQNLSAMGGDLSRGWAFGNLEKVAGCEVTYEAVLPEYGGADAGHRKYIGADCQVAAVEEAGCWWVWQRGEFEGPGCVLGEELQCQCNHLTDFKVAAIELGAVQDGLGEARFLGADELTRLSARDLQDSALLFVLVAVIMILGAVFWALSGHIHRRQRRILLRALLTADAGSLSCKRLPFEPPPGEDPGLYTWSIMRGGVFLGQSLSRGARAELMQRLGSEKASTASGAITRAALVSMASRLFRNSRKAGVAPRRPSAELLNLDKNEAKAKLLPPRRSPRAPQHIRAEPGCAPSRAGGGGPKPLPAVYMRSPSWDDGGSAPPSWLSAPGLALPRGRRHPGPRETAGEGSMMGESAPCPRRKPLPGGPSRATQGLLRQAAHLPASANAPEAPKQRARPTAEAVMESTDGRADQKLESDRGAPFAKCGATTGHAPRYEKRSRNKLNQRQKMPEEHAGSEGARVPVTAPQVHAESDGGMRMGAERPAARGGRRARGPARGPHQAMYVFRRLNGAAARDDRGQLPAKLRVMEESETRKTPLLGLVSLRHVEAYKAWRTIGVYDACE</sequence>
<accession>A0AAE0FC85</accession>
<comment type="subcellular location">
    <subcellularLocation>
        <location evidence="1">Membrane</location>
    </subcellularLocation>
</comment>
<feature type="region of interest" description="Disordered" evidence="6">
    <location>
        <begin position="1336"/>
        <end position="1450"/>
    </location>
</feature>
<evidence type="ECO:0000259" key="8">
    <source>
        <dbReference type="Pfam" id="PF02010"/>
    </source>
</evidence>
<dbReference type="PANTHER" id="PTHR46730:SF1">
    <property type="entry name" value="PLAT DOMAIN-CONTAINING PROTEIN"/>
    <property type="match status" value="1"/>
</dbReference>
<comment type="caution">
    <text evidence="9">The sequence shown here is derived from an EMBL/GenBank/DDBJ whole genome shotgun (WGS) entry which is preliminary data.</text>
</comment>
<evidence type="ECO:0000313" key="10">
    <source>
        <dbReference type="Proteomes" id="UP001190700"/>
    </source>
</evidence>
<reference evidence="9 10" key="1">
    <citation type="journal article" date="2015" name="Genome Biol. Evol.">
        <title>Comparative Genomics of a Bacterivorous Green Alga Reveals Evolutionary Causalities and Consequences of Phago-Mixotrophic Mode of Nutrition.</title>
        <authorList>
            <person name="Burns J.A."/>
            <person name="Paasch A."/>
            <person name="Narechania A."/>
            <person name="Kim E."/>
        </authorList>
    </citation>
    <scope>NUCLEOTIDE SEQUENCE [LARGE SCALE GENOMIC DNA]</scope>
    <source>
        <strain evidence="9 10">PLY_AMNH</strain>
    </source>
</reference>
<dbReference type="GO" id="GO:0005261">
    <property type="term" value="F:monoatomic cation channel activity"/>
    <property type="evidence" value="ECO:0007669"/>
    <property type="project" value="TreeGrafter"/>
</dbReference>
<keyword evidence="4 7" id="KW-1133">Transmembrane helix</keyword>
<protein>
    <recommendedName>
        <fullName evidence="8">PKD/REJ-like domain-containing protein</fullName>
    </recommendedName>
</protein>
<evidence type="ECO:0000256" key="5">
    <source>
        <dbReference type="ARBA" id="ARBA00023136"/>
    </source>
</evidence>
<dbReference type="GO" id="GO:0005886">
    <property type="term" value="C:plasma membrane"/>
    <property type="evidence" value="ECO:0007669"/>
    <property type="project" value="TreeGrafter"/>
</dbReference>
<keyword evidence="2 7" id="KW-0812">Transmembrane</keyword>
<evidence type="ECO:0000256" key="1">
    <source>
        <dbReference type="ARBA" id="ARBA00004370"/>
    </source>
</evidence>
<dbReference type="InterPro" id="IPR002859">
    <property type="entry name" value="PKD/REJ-like"/>
</dbReference>
<evidence type="ECO:0000256" key="4">
    <source>
        <dbReference type="ARBA" id="ARBA00022989"/>
    </source>
</evidence>
<name>A0AAE0FC85_9CHLO</name>
<organism evidence="9 10">
    <name type="scientific">Cymbomonas tetramitiformis</name>
    <dbReference type="NCBI Taxonomy" id="36881"/>
    <lineage>
        <taxon>Eukaryota</taxon>
        <taxon>Viridiplantae</taxon>
        <taxon>Chlorophyta</taxon>
        <taxon>Pyramimonadophyceae</taxon>
        <taxon>Pyramimonadales</taxon>
        <taxon>Pyramimonadaceae</taxon>
        <taxon>Cymbomonas</taxon>
    </lineage>
</organism>
<feature type="transmembrane region" description="Helical" evidence="7">
    <location>
        <begin position="1084"/>
        <end position="1103"/>
    </location>
</feature>
<evidence type="ECO:0000256" key="3">
    <source>
        <dbReference type="ARBA" id="ARBA00022737"/>
    </source>
</evidence>
<evidence type="ECO:0000256" key="6">
    <source>
        <dbReference type="SAM" id="MobiDB-lite"/>
    </source>
</evidence>
<keyword evidence="10" id="KW-1185">Reference proteome</keyword>
<feature type="compositionally biased region" description="Basic and acidic residues" evidence="6">
    <location>
        <begin position="1360"/>
        <end position="1372"/>
    </location>
</feature>
<feature type="domain" description="PKD/REJ-like" evidence="8">
    <location>
        <begin position="159"/>
        <end position="615"/>
    </location>
</feature>
<evidence type="ECO:0000256" key="7">
    <source>
        <dbReference type="SAM" id="Phobius"/>
    </source>
</evidence>
<dbReference type="EMBL" id="LGRX02021348">
    <property type="protein sequence ID" value="KAK3256768.1"/>
    <property type="molecule type" value="Genomic_DNA"/>
</dbReference>
<keyword evidence="3" id="KW-0677">Repeat</keyword>
<gene>
    <name evidence="9" type="ORF">CYMTET_34113</name>
</gene>
<evidence type="ECO:0000256" key="2">
    <source>
        <dbReference type="ARBA" id="ARBA00022692"/>
    </source>
</evidence>